<sequence>MNNKLNSCTKDISQQYIMMLKDWIPTDASIAIAVENTYIYFHSSHQNIRLEVGQPVLPGSIAGQVLQTRQKTEAILDNSLFDTPYYGIGYPINVQNQPAALVVVLPPAFSAKKTEPFQFLTGKQEEEWNPIAINKISHIESLQKKTWFYVDGEQFKTTITLKELQTRLPSYFIRIHRSYIVNIHFIKKMARDLTSNFIVTLIDGSELPVSQSYITNLRNALEF</sequence>
<dbReference type="AlphaFoldDB" id="A0A0M9DN66"/>
<feature type="domain" description="HTH LytTR-type" evidence="1">
    <location>
        <begin position="120"/>
        <end position="223"/>
    </location>
</feature>
<dbReference type="STRING" id="33935.ADM90_02900"/>
<proteinExistence type="predicted"/>
<evidence type="ECO:0000313" key="3">
    <source>
        <dbReference type="Proteomes" id="UP000037977"/>
    </source>
</evidence>
<dbReference type="PANTHER" id="PTHR37299">
    <property type="entry name" value="TRANSCRIPTIONAL REGULATOR-RELATED"/>
    <property type="match status" value="1"/>
</dbReference>
<dbReference type="Pfam" id="PF04397">
    <property type="entry name" value="LytTR"/>
    <property type="match status" value="1"/>
</dbReference>
<dbReference type="GO" id="GO:0003677">
    <property type="term" value="F:DNA binding"/>
    <property type="evidence" value="ECO:0007669"/>
    <property type="project" value="InterPro"/>
</dbReference>
<dbReference type="PANTHER" id="PTHR37299:SF4">
    <property type="entry name" value="TRANSCRIPTIONAL REGULATOR"/>
    <property type="match status" value="1"/>
</dbReference>
<keyword evidence="2" id="KW-0418">Kinase</keyword>
<evidence type="ECO:0000313" key="2">
    <source>
        <dbReference type="EMBL" id="KOY83856.1"/>
    </source>
</evidence>
<dbReference type="PATRIC" id="fig|33935.3.peg.4774"/>
<dbReference type="Proteomes" id="UP000037977">
    <property type="component" value="Unassembled WGS sequence"/>
</dbReference>
<dbReference type="InterPro" id="IPR007492">
    <property type="entry name" value="LytTR_DNA-bd_dom"/>
</dbReference>
<dbReference type="RefSeq" id="WP_053993562.1">
    <property type="nucleotide sequence ID" value="NZ_CP065643.1"/>
</dbReference>
<dbReference type="EMBL" id="LGCI01000003">
    <property type="protein sequence ID" value="KOY83856.1"/>
    <property type="molecule type" value="Genomic_DNA"/>
</dbReference>
<dbReference type="InterPro" id="IPR046947">
    <property type="entry name" value="LytR-like"/>
</dbReference>
<dbReference type="Gene3D" id="2.40.50.40">
    <property type="match status" value="1"/>
</dbReference>
<evidence type="ECO:0000259" key="1">
    <source>
        <dbReference type="PROSITE" id="PS50930"/>
    </source>
</evidence>
<dbReference type="Gene3D" id="2.20.25.10">
    <property type="match status" value="1"/>
</dbReference>
<dbReference type="OrthoDB" id="9802383at2"/>
<keyword evidence="3" id="KW-1185">Reference proteome</keyword>
<keyword evidence="2" id="KW-0808">Transferase</keyword>
<gene>
    <name evidence="2" type="ORF">ADM90_02900</name>
</gene>
<reference evidence="2 3" key="1">
    <citation type="submission" date="2015-07" db="EMBL/GenBank/DDBJ databases">
        <title>Genome sequencing project for genomic taxonomy and phylogenomics of Bacillus-like bacteria.</title>
        <authorList>
            <person name="Liu B."/>
            <person name="Wang J."/>
            <person name="Zhu Y."/>
            <person name="Liu G."/>
            <person name="Chen Q."/>
            <person name="Chen Z."/>
            <person name="Che J."/>
            <person name="Ge C."/>
            <person name="Shi H."/>
            <person name="Pan Z."/>
            <person name="Liu X."/>
        </authorList>
    </citation>
    <scope>NUCLEOTIDE SEQUENCE [LARGE SCALE GENOMIC DNA]</scope>
    <source>
        <strain evidence="2 3">DSM 54</strain>
    </source>
</reference>
<comment type="caution">
    <text evidence="2">The sequence shown here is derived from an EMBL/GenBank/DDBJ whole genome shotgun (WGS) entry which is preliminary data.</text>
</comment>
<organism evidence="2 3">
    <name type="scientific">Lysinibacillus macroides</name>
    <dbReference type="NCBI Taxonomy" id="33935"/>
    <lineage>
        <taxon>Bacteria</taxon>
        <taxon>Bacillati</taxon>
        <taxon>Bacillota</taxon>
        <taxon>Bacilli</taxon>
        <taxon>Bacillales</taxon>
        <taxon>Bacillaceae</taxon>
        <taxon>Lysinibacillus</taxon>
    </lineage>
</organism>
<dbReference type="GO" id="GO:0000156">
    <property type="term" value="F:phosphorelay response regulator activity"/>
    <property type="evidence" value="ECO:0007669"/>
    <property type="project" value="InterPro"/>
</dbReference>
<accession>A0A0M9DN66</accession>
<dbReference type="GO" id="GO:0016301">
    <property type="term" value="F:kinase activity"/>
    <property type="evidence" value="ECO:0007669"/>
    <property type="project" value="UniProtKB-KW"/>
</dbReference>
<dbReference type="PROSITE" id="PS50930">
    <property type="entry name" value="HTH_LYTTR"/>
    <property type="match status" value="1"/>
</dbReference>
<name>A0A0M9DN66_9BACI</name>
<dbReference type="SMART" id="SM00850">
    <property type="entry name" value="LytTR"/>
    <property type="match status" value="1"/>
</dbReference>
<protein>
    <submittedName>
        <fullName evidence="2">Histidine kinase</fullName>
    </submittedName>
</protein>